<gene>
    <name evidence="2" type="ORF">DET45_1079</name>
</gene>
<sequence length="258" mass="28402">MTLPVKSLVLMAMLSLLGASSVNAKSVGNKEQPRPDPGAEVIYLVASTIGLSLDELNRSFNVIVGFQSGKFTLPELDSLADDELLLMIDRSAEPFASLDNQQLMLVAQRYLIETELLAARADVDVDKFRQFYRTFDRTITLALRVNKYVSAKQRSSLSPDASLTYMDVDNFDGPIIDCDRSCRAVQEQVWENMFGQLTIMGDMQSWEKHHGSQPLGTVARIIDHESGKFIEVRNQSSSLAWVSIIGGSGSDCGSAACI</sequence>
<feature type="chain" id="PRO_5016308692" evidence="1">
    <location>
        <begin position="25"/>
        <end position="258"/>
    </location>
</feature>
<feature type="signal peptide" evidence="1">
    <location>
        <begin position="1"/>
        <end position="24"/>
    </location>
</feature>
<evidence type="ECO:0000313" key="3">
    <source>
        <dbReference type="Proteomes" id="UP000246964"/>
    </source>
</evidence>
<accession>A0A317QD94</accession>
<organism evidence="2 3">
    <name type="scientific">Pseudidiomarina maritima</name>
    <dbReference type="NCBI Taxonomy" id="519453"/>
    <lineage>
        <taxon>Bacteria</taxon>
        <taxon>Pseudomonadati</taxon>
        <taxon>Pseudomonadota</taxon>
        <taxon>Gammaproteobacteria</taxon>
        <taxon>Alteromonadales</taxon>
        <taxon>Idiomarinaceae</taxon>
        <taxon>Pseudidiomarina</taxon>
    </lineage>
</organism>
<reference evidence="2 3" key="1">
    <citation type="submission" date="2018-05" db="EMBL/GenBank/DDBJ databases">
        <title>Freshwater and sediment microbial communities from various areas in North America, analyzing microbe dynamics in response to fracking.</title>
        <authorList>
            <person name="Lamendella R."/>
        </authorList>
    </citation>
    <scope>NUCLEOTIDE SEQUENCE [LARGE SCALE GENOMIC DNA]</scope>
    <source>
        <strain evidence="2 3">125B1</strain>
    </source>
</reference>
<protein>
    <submittedName>
        <fullName evidence="2">Uncharacterized protein</fullName>
    </submittedName>
</protein>
<dbReference type="RefSeq" id="WP_110075929.1">
    <property type="nucleotide sequence ID" value="NZ_QGTT01000007.1"/>
</dbReference>
<dbReference type="Proteomes" id="UP000246964">
    <property type="component" value="Unassembled WGS sequence"/>
</dbReference>
<name>A0A317QD94_9GAMM</name>
<dbReference type="OrthoDB" id="6238219at2"/>
<keyword evidence="3" id="KW-1185">Reference proteome</keyword>
<keyword evidence="1" id="KW-0732">Signal</keyword>
<dbReference type="EMBL" id="QGTT01000007">
    <property type="protein sequence ID" value="PWW12980.1"/>
    <property type="molecule type" value="Genomic_DNA"/>
</dbReference>
<evidence type="ECO:0000313" key="2">
    <source>
        <dbReference type="EMBL" id="PWW12980.1"/>
    </source>
</evidence>
<comment type="caution">
    <text evidence="2">The sequence shown here is derived from an EMBL/GenBank/DDBJ whole genome shotgun (WGS) entry which is preliminary data.</text>
</comment>
<dbReference type="AlphaFoldDB" id="A0A317QD94"/>
<evidence type="ECO:0000256" key="1">
    <source>
        <dbReference type="SAM" id="SignalP"/>
    </source>
</evidence>
<proteinExistence type="predicted"/>